<dbReference type="InterPro" id="IPR041649">
    <property type="entry name" value="NepR"/>
</dbReference>
<accession>A0A841L109</accession>
<evidence type="ECO:0000259" key="2">
    <source>
        <dbReference type="Pfam" id="PF18557"/>
    </source>
</evidence>
<feature type="compositionally biased region" description="Low complexity" evidence="1">
    <location>
        <begin position="82"/>
        <end position="94"/>
    </location>
</feature>
<dbReference type="AlphaFoldDB" id="A0A841L109"/>
<sequence length="103" mass="11155">MAEKHPAADGAQEPAKPLYHESQQDMGLPLRGAGPPRRGRRVGDDPVSLGLRKLWQDVERESVPDEFFDLLDAIDAVRKSSESPPSNEPAALANGTIEPEGSQ</sequence>
<evidence type="ECO:0000256" key="1">
    <source>
        <dbReference type="SAM" id="MobiDB-lite"/>
    </source>
</evidence>
<proteinExistence type="predicted"/>
<evidence type="ECO:0000313" key="3">
    <source>
        <dbReference type="EMBL" id="MBB6226100.1"/>
    </source>
</evidence>
<feature type="region of interest" description="Disordered" evidence="1">
    <location>
        <begin position="1"/>
        <end position="47"/>
    </location>
</feature>
<keyword evidence="4" id="KW-1185">Reference proteome</keyword>
<feature type="region of interest" description="Disordered" evidence="1">
    <location>
        <begin position="78"/>
        <end position="103"/>
    </location>
</feature>
<dbReference type="EMBL" id="JACIIV010000002">
    <property type="protein sequence ID" value="MBB6226100.1"/>
    <property type="molecule type" value="Genomic_DNA"/>
</dbReference>
<gene>
    <name evidence="3" type="ORF">FHS79_000253</name>
</gene>
<name>A0A841L109_9SPHN</name>
<feature type="domain" description="Anti-sigma factor NepR" evidence="2">
    <location>
        <begin position="50"/>
        <end position="76"/>
    </location>
</feature>
<comment type="caution">
    <text evidence="3">The sequence shown here is derived from an EMBL/GenBank/DDBJ whole genome shotgun (WGS) entry which is preliminary data.</text>
</comment>
<organism evidence="3 4">
    <name type="scientific">Polymorphobacter multimanifer</name>
    <dbReference type="NCBI Taxonomy" id="1070431"/>
    <lineage>
        <taxon>Bacteria</taxon>
        <taxon>Pseudomonadati</taxon>
        <taxon>Pseudomonadota</taxon>
        <taxon>Alphaproteobacteria</taxon>
        <taxon>Sphingomonadales</taxon>
        <taxon>Sphingosinicellaceae</taxon>
        <taxon>Polymorphobacter</taxon>
    </lineage>
</organism>
<dbReference type="RefSeq" id="WP_184194176.1">
    <property type="nucleotide sequence ID" value="NZ_BMOX01000024.1"/>
</dbReference>
<dbReference type="Proteomes" id="UP000538147">
    <property type="component" value="Unassembled WGS sequence"/>
</dbReference>
<reference evidence="3 4" key="1">
    <citation type="submission" date="2020-08" db="EMBL/GenBank/DDBJ databases">
        <title>Genomic Encyclopedia of Type Strains, Phase IV (KMG-IV): sequencing the most valuable type-strain genomes for metagenomic binning, comparative biology and taxonomic classification.</title>
        <authorList>
            <person name="Goeker M."/>
        </authorList>
    </citation>
    <scope>NUCLEOTIDE SEQUENCE [LARGE SCALE GENOMIC DNA]</scope>
    <source>
        <strain evidence="3 4">DSM 102189</strain>
    </source>
</reference>
<protein>
    <recommendedName>
        <fullName evidence="2">Anti-sigma factor NepR domain-containing protein</fullName>
    </recommendedName>
</protein>
<feature type="compositionally biased region" description="Low complexity" evidence="1">
    <location>
        <begin position="27"/>
        <end position="36"/>
    </location>
</feature>
<dbReference type="Pfam" id="PF18557">
    <property type="entry name" value="NepR"/>
    <property type="match status" value="1"/>
</dbReference>
<evidence type="ECO:0000313" key="4">
    <source>
        <dbReference type="Proteomes" id="UP000538147"/>
    </source>
</evidence>